<dbReference type="Proteomes" id="UP000525078">
    <property type="component" value="Unassembled WGS sequence"/>
</dbReference>
<dbReference type="Pfam" id="PF14223">
    <property type="entry name" value="Retrotran_gag_2"/>
    <property type="match status" value="1"/>
</dbReference>
<dbReference type="EMBL" id="JAATIP010000231">
    <property type="protein sequence ID" value="KAF4357885.1"/>
    <property type="molecule type" value="Genomic_DNA"/>
</dbReference>
<name>A0A7J6EHJ4_CANSA</name>
<reference evidence="1 2" key="1">
    <citation type="journal article" date="2020" name="bioRxiv">
        <title>Sequence and annotation of 42 cannabis genomes reveals extensive copy number variation in cannabinoid synthesis and pathogen resistance genes.</title>
        <authorList>
            <person name="Mckernan K.J."/>
            <person name="Helbert Y."/>
            <person name="Kane L.T."/>
            <person name="Ebling H."/>
            <person name="Zhang L."/>
            <person name="Liu B."/>
            <person name="Eaton Z."/>
            <person name="Mclaughlin S."/>
            <person name="Kingan S."/>
            <person name="Baybayan P."/>
            <person name="Concepcion G."/>
            <person name="Jordan M."/>
            <person name="Riva A."/>
            <person name="Barbazuk W."/>
            <person name="Harkins T."/>
        </authorList>
    </citation>
    <scope>NUCLEOTIDE SEQUENCE [LARGE SCALE GENOMIC DNA]</scope>
    <source>
        <strain evidence="2">cv. Jamaican Lion 4</strain>
        <tissue evidence="1">Leaf</tissue>
    </source>
</reference>
<protein>
    <recommendedName>
        <fullName evidence="3">Retrovirus-related Pol polyprotein from transposon TNT 1-94</fullName>
    </recommendedName>
</protein>
<dbReference type="PANTHER" id="PTHR47481:SF31">
    <property type="entry name" value="OS01G0873500 PROTEIN"/>
    <property type="match status" value="1"/>
</dbReference>
<comment type="caution">
    <text evidence="1">The sequence shown here is derived from an EMBL/GenBank/DDBJ whole genome shotgun (WGS) entry which is preliminary data.</text>
</comment>
<proteinExistence type="predicted"/>
<feature type="non-terminal residue" evidence="1">
    <location>
        <position position="120"/>
    </location>
</feature>
<accession>A0A7J6EHJ4</accession>
<dbReference type="AlphaFoldDB" id="A0A7J6EHJ4"/>
<organism evidence="1 2">
    <name type="scientific">Cannabis sativa</name>
    <name type="common">Hemp</name>
    <name type="synonym">Marijuana</name>
    <dbReference type="NCBI Taxonomy" id="3483"/>
    <lineage>
        <taxon>Eukaryota</taxon>
        <taxon>Viridiplantae</taxon>
        <taxon>Streptophyta</taxon>
        <taxon>Embryophyta</taxon>
        <taxon>Tracheophyta</taxon>
        <taxon>Spermatophyta</taxon>
        <taxon>Magnoliopsida</taxon>
        <taxon>eudicotyledons</taxon>
        <taxon>Gunneridae</taxon>
        <taxon>Pentapetalae</taxon>
        <taxon>rosids</taxon>
        <taxon>fabids</taxon>
        <taxon>Rosales</taxon>
        <taxon>Cannabaceae</taxon>
        <taxon>Cannabis</taxon>
    </lineage>
</organism>
<sequence length="120" mass="13630">MSLNKYLLKVKQTVDLLASVGETLNDRDHISAIFKGLPNEYDTFIISSNTRIEGYTVAEIEALLLASESRIEKTDQEHEISANLAKTEVDYSIDPNLDFEANIAQYNRNSRYPAQNRSNF</sequence>
<evidence type="ECO:0000313" key="1">
    <source>
        <dbReference type="EMBL" id="KAF4357885.1"/>
    </source>
</evidence>
<gene>
    <name evidence="1" type="ORF">F8388_026475</name>
</gene>
<evidence type="ECO:0008006" key="3">
    <source>
        <dbReference type="Google" id="ProtNLM"/>
    </source>
</evidence>
<evidence type="ECO:0000313" key="2">
    <source>
        <dbReference type="Proteomes" id="UP000525078"/>
    </source>
</evidence>
<dbReference type="PANTHER" id="PTHR47481">
    <property type="match status" value="1"/>
</dbReference>